<feature type="domain" description="Thioredoxin" evidence="8">
    <location>
        <begin position="23"/>
        <end position="145"/>
    </location>
</feature>
<accession>A0A081MYK6</accession>
<reference evidence="10 11" key="1">
    <citation type="submission" date="2014-06" db="EMBL/GenBank/DDBJ databases">
        <title>Whole Genome Sequences of Three Symbiotic Endozoicomonas Bacteria.</title>
        <authorList>
            <person name="Neave M.J."/>
            <person name="Apprill A."/>
            <person name="Voolstra C.R."/>
        </authorList>
    </citation>
    <scope>NUCLEOTIDE SEQUENCE [LARGE SCALE GENOMIC DNA]</scope>
    <source>
        <strain evidence="10 11">DSM 25634</strain>
    </source>
</reference>
<comment type="caution">
    <text evidence="10">The sequence shown here is derived from an EMBL/GenBank/DDBJ whole genome shotgun (WGS) entry which is preliminary data.</text>
</comment>
<dbReference type="Proteomes" id="UP000028073">
    <property type="component" value="Unassembled WGS sequence"/>
</dbReference>
<dbReference type="NCBIfam" id="NF008229">
    <property type="entry name" value="PRK10996.1"/>
    <property type="match status" value="1"/>
</dbReference>
<evidence type="ECO:0000256" key="2">
    <source>
        <dbReference type="ARBA" id="ARBA00022448"/>
    </source>
</evidence>
<keyword evidence="6" id="KW-0676">Redox-active center</keyword>
<sequence length="147" mass="16241">MSQPLQIACPKCSTPNRVPKERLSEGGICGKCRNKLFDGKPVELNSGNFKRFLAQTDVPVVVDFWAPWCGPCKTMAPAFAEAARELEPNIRLVKLDTQKHQQIAAQLNIRSIPTLIAFKNGKETSRTSGALPATQLKKWIKNAAKKP</sequence>
<dbReference type="InterPro" id="IPR049299">
    <property type="entry name" value="Thio2_N"/>
</dbReference>
<dbReference type="GO" id="GO:0015035">
    <property type="term" value="F:protein-disulfide reductase activity"/>
    <property type="evidence" value="ECO:0007669"/>
    <property type="project" value="UniProtKB-UniRule"/>
</dbReference>
<evidence type="ECO:0000256" key="1">
    <source>
        <dbReference type="ARBA" id="ARBA00008987"/>
    </source>
</evidence>
<keyword evidence="5" id="KW-1015">Disulfide bond</keyword>
<dbReference type="FunFam" id="3.40.30.10:FF:000001">
    <property type="entry name" value="Thioredoxin"/>
    <property type="match status" value="1"/>
</dbReference>
<dbReference type="Gene3D" id="2.30.30.380">
    <property type="entry name" value="Zn-finger domain of Sec23/24"/>
    <property type="match status" value="1"/>
</dbReference>
<dbReference type="NCBIfam" id="TIGR01068">
    <property type="entry name" value="thioredoxin"/>
    <property type="match status" value="1"/>
</dbReference>
<dbReference type="InterPro" id="IPR013766">
    <property type="entry name" value="Thioredoxin_domain"/>
</dbReference>
<dbReference type="RefSeq" id="WP_034843434.1">
    <property type="nucleotide sequence ID" value="NZ_JOKH01000022.1"/>
</dbReference>
<keyword evidence="3" id="KW-0479">Metal-binding</keyword>
<dbReference type="PRINTS" id="PR00421">
    <property type="entry name" value="THIOREDOXIN"/>
</dbReference>
<dbReference type="SUPFAM" id="SSF52833">
    <property type="entry name" value="Thioredoxin-like"/>
    <property type="match status" value="1"/>
</dbReference>
<dbReference type="PANTHER" id="PTHR45663:SF11">
    <property type="entry name" value="GEO12009P1"/>
    <property type="match status" value="1"/>
</dbReference>
<gene>
    <name evidence="10" type="ORF">GZ78_29235</name>
    <name evidence="9" type="ORF">GZ78_29250</name>
</gene>
<dbReference type="InterPro" id="IPR005746">
    <property type="entry name" value="Thioredoxin"/>
</dbReference>
<evidence type="ECO:0000256" key="7">
    <source>
        <dbReference type="NCBIfam" id="TIGR01068"/>
    </source>
</evidence>
<evidence type="ECO:0000256" key="3">
    <source>
        <dbReference type="ARBA" id="ARBA00022723"/>
    </source>
</evidence>
<keyword evidence="11" id="KW-1185">Reference proteome</keyword>
<protein>
    <recommendedName>
        <fullName evidence="7">Thioredoxin</fullName>
    </recommendedName>
</protein>
<dbReference type="GO" id="GO:0005737">
    <property type="term" value="C:cytoplasm"/>
    <property type="evidence" value="ECO:0007669"/>
    <property type="project" value="TreeGrafter"/>
</dbReference>
<dbReference type="EMBL" id="JOKH01000022">
    <property type="protein sequence ID" value="KEQ11279.1"/>
    <property type="molecule type" value="Genomic_DNA"/>
</dbReference>
<evidence type="ECO:0000256" key="4">
    <source>
        <dbReference type="ARBA" id="ARBA00022982"/>
    </source>
</evidence>
<dbReference type="eggNOG" id="COG3118">
    <property type="taxonomic scope" value="Bacteria"/>
</dbReference>
<dbReference type="PROSITE" id="PS51352">
    <property type="entry name" value="THIOREDOXIN_2"/>
    <property type="match status" value="1"/>
</dbReference>
<dbReference type="EMBL" id="JOKH01000023">
    <property type="protein sequence ID" value="KEQ11257.1"/>
    <property type="molecule type" value="Genomic_DNA"/>
</dbReference>
<dbReference type="PROSITE" id="PS00194">
    <property type="entry name" value="THIOREDOXIN_1"/>
    <property type="match status" value="1"/>
</dbReference>
<evidence type="ECO:0000313" key="10">
    <source>
        <dbReference type="EMBL" id="KEQ11279.1"/>
    </source>
</evidence>
<dbReference type="Pfam" id="PF21352">
    <property type="entry name" value="Zn_ribbon_Thio2"/>
    <property type="match status" value="1"/>
</dbReference>
<evidence type="ECO:0000313" key="11">
    <source>
        <dbReference type="Proteomes" id="UP000028073"/>
    </source>
</evidence>
<evidence type="ECO:0000259" key="8">
    <source>
        <dbReference type="PROSITE" id="PS51352"/>
    </source>
</evidence>
<dbReference type="CDD" id="cd02947">
    <property type="entry name" value="TRX_family"/>
    <property type="match status" value="1"/>
</dbReference>
<dbReference type="GO" id="GO:0046872">
    <property type="term" value="F:metal ion binding"/>
    <property type="evidence" value="ECO:0007669"/>
    <property type="project" value="UniProtKB-KW"/>
</dbReference>
<evidence type="ECO:0000313" key="9">
    <source>
        <dbReference type="EMBL" id="KEQ11257.1"/>
    </source>
</evidence>
<organism evidence="10 11">
    <name type="scientific">Endozoicomonas numazuensis</name>
    <dbReference type="NCBI Taxonomy" id="1137799"/>
    <lineage>
        <taxon>Bacteria</taxon>
        <taxon>Pseudomonadati</taxon>
        <taxon>Pseudomonadota</taxon>
        <taxon>Gammaproteobacteria</taxon>
        <taxon>Oceanospirillales</taxon>
        <taxon>Endozoicomonadaceae</taxon>
        <taxon>Endozoicomonas</taxon>
    </lineage>
</organism>
<dbReference type="Pfam" id="PF00085">
    <property type="entry name" value="Thioredoxin"/>
    <property type="match status" value="1"/>
</dbReference>
<dbReference type="AlphaFoldDB" id="A0A081MYK6"/>
<evidence type="ECO:0000256" key="5">
    <source>
        <dbReference type="ARBA" id="ARBA00023157"/>
    </source>
</evidence>
<dbReference type="Gene3D" id="3.40.30.10">
    <property type="entry name" value="Glutaredoxin"/>
    <property type="match status" value="1"/>
</dbReference>
<dbReference type="InterPro" id="IPR036249">
    <property type="entry name" value="Thioredoxin-like_sf"/>
</dbReference>
<dbReference type="STRING" id="1137799.GZ78_29235"/>
<evidence type="ECO:0000256" key="6">
    <source>
        <dbReference type="ARBA" id="ARBA00023284"/>
    </source>
</evidence>
<dbReference type="OrthoDB" id="9790390at2"/>
<dbReference type="InterPro" id="IPR017937">
    <property type="entry name" value="Thioredoxin_CS"/>
</dbReference>
<dbReference type="PANTHER" id="PTHR45663">
    <property type="entry name" value="GEO12009P1"/>
    <property type="match status" value="1"/>
</dbReference>
<keyword evidence="2" id="KW-0813">Transport</keyword>
<proteinExistence type="inferred from homology"/>
<name>A0A081MYK6_9GAMM</name>
<keyword evidence="4" id="KW-0249">Electron transport</keyword>
<comment type="similarity">
    <text evidence="1">Belongs to the thioredoxin family.</text>
</comment>